<feature type="compositionally biased region" description="Polar residues" evidence="2">
    <location>
        <begin position="373"/>
        <end position="390"/>
    </location>
</feature>
<name>A0ABN7AIN3_9HEMI</name>
<dbReference type="SMART" id="SM00355">
    <property type="entry name" value="ZnF_C2H2"/>
    <property type="match status" value="2"/>
</dbReference>
<keyword evidence="1" id="KW-0479">Metal-binding</keyword>
<feature type="region of interest" description="Disordered" evidence="2">
    <location>
        <begin position="1"/>
        <end position="41"/>
    </location>
</feature>
<reference evidence="4 5" key="1">
    <citation type="submission" date="2023-09" db="EMBL/GenBank/DDBJ databases">
        <title>Nesidiocoris tenuis whole genome shotgun sequence.</title>
        <authorList>
            <person name="Shibata T."/>
            <person name="Shimoda M."/>
            <person name="Kobayashi T."/>
            <person name="Uehara T."/>
        </authorList>
    </citation>
    <scope>NUCLEOTIDE SEQUENCE [LARGE SCALE GENOMIC DNA]</scope>
    <source>
        <strain evidence="4 5">Japan</strain>
    </source>
</reference>
<dbReference type="InterPro" id="IPR039149">
    <property type="entry name" value="ZNF800"/>
</dbReference>
<dbReference type="PANTHER" id="PTHR21020:SF0">
    <property type="entry name" value="ZINC FINGER PROTEIN 800"/>
    <property type="match status" value="1"/>
</dbReference>
<evidence type="ECO:0000313" key="4">
    <source>
        <dbReference type="EMBL" id="BES92121.1"/>
    </source>
</evidence>
<feature type="compositionally biased region" description="Basic and acidic residues" evidence="2">
    <location>
        <begin position="461"/>
        <end position="472"/>
    </location>
</feature>
<organism evidence="4 5">
    <name type="scientific">Nesidiocoris tenuis</name>
    <dbReference type="NCBI Taxonomy" id="355587"/>
    <lineage>
        <taxon>Eukaryota</taxon>
        <taxon>Metazoa</taxon>
        <taxon>Ecdysozoa</taxon>
        <taxon>Arthropoda</taxon>
        <taxon>Hexapoda</taxon>
        <taxon>Insecta</taxon>
        <taxon>Pterygota</taxon>
        <taxon>Neoptera</taxon>
        <taxon>Paraneoptera</taxon>
        <taxon>Hemiptera</taxon>
        <taxon>Heteroptera</taxon>
        <taxon>Panheteroptera</taxon>
        <taxon>Cimicomorpha</taxon>
        <taxon>Miridae</taxon>
        <taxon>Dicyphina</taxon>
        <taxon>Nesidiocoris</taxon>
    </lineage>
</organism>
<feature type="compositionally biased region" description="Polar residues" evidence="2">
    <location>
        <begin position="222"/>
        <end position="231"/>
    </location>
</feature>
<keyword evidence="1" id="KW-0862">Zinc</keyword>
<feature type="compositionally biased region" description="Polar residues" evidence="2">
    <location>
        <begin position="238"/>
        <end position="249"/>
    </location>
</feature>
<dbReference type="PANTHER" id="PTHR21020">
    <property type="entry name" value="ZINC FINGER PROTEIN 800"/>
    <property type="match status" value="1"/>
</dbReference>
<feature type="region of interest" description="Disordered" evidence="2">
    <location>
        <begin position="331"/>
        <end position="423"/>
    </location>
</feature>
<proteinExistence type="predicted"/>
<keyword evidence="5" id="KW-1185">Reference proteome</keyword>
<feature type="region of interest" description="Disordered" evidence="2">
    <location>
        <begin position="443"/>
        <end position="568"/>
    </location>
</feature>
<dbReference type="InterPro" id="IPR013087">
    <property type="entry name" value="Znf_C2H2_type"/>
</dbReference>
<evidence type="ECO:0000256" key="1">
    <source>
        <dbReference type="PROSITE-ProRule" id="PRU00042"/>
    </source>
</evidence>
<feature type="region of interest" description="Disordered" evidence="2">
    <location>
        <begin position="198"/>
        <end position="270"/>
    </location>
</feature>
<evidence type="ECO:0000259" key="3">
    <source>
        <dbReference type="PROSITE" id="PS50157"/>
    </source>
</evidence>
<feature type="compositionally biased region" description="Polar residues" evidence="2">
    <location>
        <begin position="32"/>
        <end position="41"/>
    </location>
</feature>
<dbReference type="PROSITE" id="PS50157">
    <property type="entry name" value="ZINC_FINGER_C2H2_2"/>
    <property type="match status" value="2"/>
</dbReference>
<feature type="compositionally biased region" description="Low complexity" evidence="2">
    <location>
        <begin position="523"/>
        <end position="538"/>
    </location>
</feature>
<keyword evidence="1" id="KW-0863">Zinc-finger</keyword>
<evidence type="ECO:0000256" key="2">
    <source>
        <dbReference type="SAM" id="MobiDB-lite"/>
    </source>
</evidence>
<feature type="compositionally biased region" description="Basic and acidic residues" evidence="2">
    <location>
        <begin position="443"/>
        <end position="452"/>
    </location>
</feature>
<dbReference type="EMBL" id="AP028911">
    <property type="protein sequence ID" value="BES92121.1"/>
    <property type="molecule type" value="Genomic_DNA"/>
</dbReference>
<sequence length="635" mass="70615">MKRASHPRTVKTLQQQQQQQQISKKVEEKKPSQQSYGASKILSKQQNKKDVFELQKPLVTSFSCLTDVMRAYCNGTEELQRLLDFECDLIYECKVCRSLYRSLSNFIQHKKFHCNERYQDMEKTVNGEMSEKYTHINGIDPKGQLLATRKTTKKEVYELLQNVGNLSVKPLPNHFFTKDLKETEAALLNFFRQEGTAESEERVATIDADGMIVDNNNDERVSSLSSQSAQNGDRDATSSEAENQPPHSTHSTDIKTPSSSPSSISGNRGIARPGYRAMYQCPQCKKDFSTMFNVYRHSRRVHHMTQEQVRKIRKKITKNMVRLNDGHLLNSQKEIPHNGFSADESPALNGPQPRVVLTKTSCPDGVDFPTPPSSVGSSQKTNATSSNASEDQSEGHHVPKKKLKTGSSLSWLKKGPSVPVVNGPLTRTARALYGSPSKVIQWDPRRGVDRNRSICSGGSTGERESHNPHSDDESVFSSDDLPENETEPSVSVKKGRRDSQFSVGSVDSVPRSRRRSRSDERTSSISSSLSSLEDAPALDSDDNDRQQKKFVHSSSTCEAHHGDGRGQGEQCLVNVPAVDVDALDNRQLDEPSAVKRPQSITDEMLSGNVMEVIFGSSTGARYSINYGAPDTDESS</sequence>
<dbReference type="Proteomes" id="UP001307889">
    <property type="component" value="Chromosome 3"/>
</dbReference>
<accession>A0ABN7AIN3</accession>
<evidence type="ECO:0000313" key="5">
    <source>
        <dbReference type="Proteomes" id="UP001307889"/>
    </source>
</evidence>
<dbReference type="PROSITE" id="PS00028">
    <property type="entry name" value="ZINC_FINGER_C2H2_1"/>
    <property type="match status" value="2"/>
</dbReference>
<feature type="compositionally biased region" description="Low complexity" evidence="2">
    <location>
        <begin position="254"/>
        <end position="265"/>
    </location>
</feature>
<gene>
    <name evidence="4" type="ORF">NTJ_04929</name>
</gene>
<feature type="domain" description="C2H2-type" evidence="3">
    <location>
        <begin position="279"/>
        <end position="307"/>
    </location>
</feature>
<feature type="domain" description="C2H2-type" evidence="3">
    <location>
        <begin position="91"/>
        <end position="118"/>
    </location>
</feature>
<protein>
    <submittedName>
        <fullName evidence="4">ZnF_C2H2</fullName>
    </submittedName>
</protein>